<dbReference type="Pfam" id="PF07714">
    <property type="entry name" value="PK_Tyr_Ser-Thr"/>
    <property type="match status" value="1"/>
</dbReference>
<dbReference type="InterPro" id="IPR001245">
    <property type="entry name" value="Ser-Thr/Tyr_kinase_cat_dom"/>
</dbReference>
<dbReference type="InterPro" id="IPR011009">
    <property type="entry name" value="Kinase-like_dom_sf"/>
</dbReference>
<dbReference type="AlphaFoldDB" id="A0A0C3FA17"/>
<dbReference type="HOGENOM" id="CLU_000288_7_18_1"/>
<feature type="domain" description="Protein kinase" evidence="1">
    <location>
        <begin position="1"/>
        <end position="289"/>
    </location>
</feature>
<protein>
    <recommendedName>
        <fullName evidence="1">Protein kinase domain-containing protein</fullName>
    </recommendedName>
</protein>
<name>A0A0C3FA17_PILCF</name>
<dbReference type="PANTHER" id="PTHR44329">
    <property type="entry name" value="SERINE/THREONINE-PROTEIN KINASE TNNI3K-RELATED"/>
    <property type="match status" value="1"/>
</dbReference>
<keyword evidence="3" id="KW-1185">Reference proteome</keyword>
<dbReference type="GO" id="GO:0005524">
    <property type="term" value="F:ATP binding"/>
    <property type="evidence" value="ECO:0007669"/>
    <property type="project" value="InterPro"/>
</dbReference>
<dbReference type="SMART" id="SM00219">
    <property type="entry name" value="TyrKc"/>
    <property type="match status" value="1"/>
</dbReference>
<dbReference type="InterPro" id="IPR020635">
    <property type="entry name" value="Tyr_kinase_cat_dom"/>
</dbReference>
<dbReference type="STRING" id="765440.A0A0C3FA17"/>
<dbReference type="PANTHER" id="PTHR44329:SF246">
    <property type="entry name" value="SERINE_THREONINE-PROTEIN KINASE TNNI3K"/>
    <property type="match status" value="1"/>
</dbReference>
<dbReference type="GO" id="GO:0004674">
    <property type="term" value="F:protein serine/threonine kinase activity"/>
    <property type="evidence" value="ECO:0007669"/>
    <property type="project" value="TreeGrafter"/>
</dbReference>
<dbReference type="InterPro" id="IPR000719">
    <property type="entry name" value="Prot_kinase_dom"/>
</dbReference>
<dbReference type="EMBL" id="KN833032">
    <property type="protein sequence ID" value="KIM76729.1"/>
    <property type="molecule type" value="Genomic_DNA"/>
</dbReference>
<dbReference type="PIRSF" id="PIRSF000654">
    <property type="entry name" value="Integrin-linked_kinase"/>
    <property type="match status" value="1"/>
</dbReference>
<sequence>ELMVEIMVHTGIIPTRSRLCNVAQNLYPERMTAGTNVFKGEYDGNAVALKKPRHHSLVRGPGAVPADLYREYYILAMFDHPHILPVVGVFVDPHDSLPAVVTLYMDNGTISVYLERNPDANRLRLLAEAASGFDYIHNLPIPVVHRDVRSENIMINANGHAFIIDFGSSLLLQPSASSTTSSHDKSPGNPRWMAPETLQHGHYPITPKADVWSFAGLGIEVFSGKRPFDDIIRDGAVVIEVVVKNRRPSRPRNIASARQLYDSVWALMEQSWEIDPSDRPSMKDIYLLLSSLSRPASSA</sequence>
<evidence type="ECO:0000313" key="3">
    <source>
        <dbReference type="Proteomes" id="UP000054166"/>
    </source>
</evidence>
<dbReference type="PROSITE" id="PS00109">
    <property type="entry name" value="PROTEIN_KINASE_TYR"/>
    <property type="match status" value="1"/>
</dbReference>
<dbReference type="PROSITE" id="PS50011">
    <property type="entry name" value="PROTEIN_KINASE_DOM"/>
    <property type="match status" value="1"/>
</dbReference>
<dbReference type="OrthoDB" id="346907at2759"/>
<dbReference type="InterPro" id="IPR051681">
    <property type="entry name" value="Ser/Thr_Kinases-Pseudokinases"/>
</dbReference>
<feature type="non-terminal residue" evidence="2">
    <location>
        <position position="1"/>
    </location>
</feature>
<dbReference type="SUPFAM" id="SSF56112">
    <property type="entry name" value="Protein kinase-like (PK-like)"/>
    <property type="match status" value="1"/>
</dbReference>
<organism evidence="2 3">
    <name type="scientific">Piloderma croceum (strain F 1598)</name>
    <dbReference type="NCBI Taxonomy" id="765440"/>
    <lineage>
        <taxon>Eukaryota</taxon>
        <taxon>Fungi</taxon>
        <taxon>Dikarya</taxon>
        <taxon>Basidiomycota</taxon>
        <taxon>Agaricomycotina</taxon>
        <taxon>Agaricomycetes</taxon>
        <taxon>Agaricomycetidae</taxon>
        <taxon>Atheliales</taxon>
        <taxon>Atheliaceae</taxon>
        <taxon>Piloderma</taxon>
    </lineage>
</organism>
<accession>A0A0C3FA17</accession>
<reference evidence="3" key="2">
    <citation type="submission" date="2015-01" db="EMBL/GenBank/DDBJ databases">
        <title>Evolutionary Origins and Diversification of the Mycorrhizal Mutualists.</title>
        <authorList>
            <consortium name="DOE Joint Genome Institute"/>
            <consortium name="Mycorrhizal Genomics Consortium"/>
            <person name="Kohler A."/>
            <person name="Kuo A."/>
            <person name="Nagy L.G."/>
            <person name="Floudas D."/>
            <person name="Copeland A."/>
            <person name="Barry K.W."/>
            <person name="Cichocki N."/>
            <person name="Veneault-Fourrey C."/>
            <person name="LaButti K."/>
            <person name="Lindquist E.A."/>
            <person name="Lipzen A."/>
            <person name="Lundell T."/>
            <person name="Morin E."/>
            <person name="Murat C."/>
            <person name="Riley R."/>
            <person name="Ohm R."/>
            <person name="Sun H."/>
            <person name="Tunlid A."/>
            <person name="Henrissat B."/>
            <person name="Grigoriev I.V."/>
            <person name="Hibbett D.S."/>
            <person name="Martin F."/>
        </authorList>
    </citation>
    <scope>NUCLEOTIDE SEQUENCE [LARGE SCALE GENOMIC DNA]</scope>
    <source>
        <strain evidence="3">F 1598</strain>
    </source>
</reference>
<dbReference type="Gene3D" id="1.10.510.10">
    <property type="entry name" value="Transferase(Phosphotransferase) domain 1"/>
    <property type="match status" value="1"/>
</dbReference>
<proteinExistence type="predicted"/>
<evidence type="ECO:0000313" key="2">
    <source>
        <dbReference type="EMBL" id="KIM76729.1"/>
    </source>
</evidence>
<dbReference type="GO" id="GO:0004713">
    <property type="term" value="F:protein tyrosine kinase activity"/>
    <property type="evidence" value="ECO:0007669"/>
    <property type="project" value="InterPro"/>
</dbReference>
<dbReference type="Proteomes" id="UP000054166">
    <property type="component" value="Unassembled WGS sequence"/>
</dbReference>
<gene>
    <name evidence="2" type="ORF">PILCRDRAFT_77492</name>
</gene>
<dbReference type="InterPro" id="IPR008266">
    <property type="entry name" value="Tyr_kinase_AS"/>
</dbReference>
<evidence type="ECO:0000259" key="1">
    <source>
        <dbReference type="PROSITE" id="PS50011"/>
    </source>
</evidence>
<dbReference type="InParanoid" id="A0A0C3FA17"/>
<reference evidence="2 3" key="1">
    <citation type="submission" date="2014-04" db="EMBL/GenBank/DDBJ databases">
        <authorList>
            <consortium name="DOE Joint Genome Institute"/>
            <person name="Kuo A."/>
            <person name="Tarkka M."/>
            <person name="Buscot F."/>
            <person name="Kohler A."/>
            <person name="Nagy L.G."/>
            <person name="Floudas D."/>
            <person name="Copeland A."/>
            <person name="Barry K.W."/>
            <person name="Cichocki N."/>
            <person name="Veneault-Fourrey C."/>
            <person name="LaButti K."/>
            <person name="Lindquist E.A."/>
            <person name="Lipzen A."/>
            <person name="Lundell T."/>
            <person name="Morin E."/>
            <person name="Murat C."/>
            <person name="Sun H."/>
            <person name="Tunlid A."/>
            <person name="Henrissat B."/>
            <person name="Grigoriev I.V."/>
            <person name="Hibbett D.S."/>
            <person name="Martin F."/>
            <person name="Nordberg H.P."/>
            <person name="Cantor M.N."/>
            <person name="Hua S.X."/>
        </authorList>
    </citation>
    <scope>NUCLEOTIDE SEQUENCE [LARGE SCALE GENOMIC DNA]</scope>
    <source>
        <strain evidence="2 3">F 1598</strain>
    </source>
</reference>